<feature type="compositionally biased region" description="Low complexity" evidence="1">
    <location>
        <begin position="95"/>
        <end position="109"/>
    </location>
</feature>
<evidence type="ECO:0000313" key="4">
    <source>
        <dbReference type="Proteomes" id="UP000440694"/>
    </source>
</evidence>
<dbReference type="EMBL" id="WMBQ01000001">
    <property type="protein sequence ID" value="MTD94812.1"/>
    <property type="molecule type" value="Genomic_DNA"/>
</dbReference>
<dbReference type="RefSeq" id="WP_154739187.1">
    <property type="nucleotide sequence ID" value="NZ_WMBQ01000001.1"/>
</dbReference>
<gene>
    <name evidence="3" type="ORF">GIW81_10765</name>
</gene>
<feature type="region of interest" description="Disordered" evidence="1">
    <location>
        <begin position="177"/>
        <end position="198"/>
    </location>
</feature>
<dbReference type="Proteomes" id="UP000440694">
    <property type="component" value="Unassembled WGS sequence"/>
</dbReference>
<evidence type="ECO:0000313" key="3">
    <source>
        <dbReference type="EMBL" id="MTD94812.1"/>
    </source>
</evidence>
<feature type="domain" description="Flagellar protein FlgJ N-terminal" evidence="2">
    <location>
        <begin position="131"/>
        <end position="178"/>
    </location>
</feature>
<name>A0A6I3KM22_9HYPH</name>
<accession>A0A6I3KM22</accession>
<feature type="compositionally biased region" description="Low complexity" evidence="1">
    <location>
        <begin position="178"/>
        <end position="198"/>
    </location>
</feature>
<feature type="compositionally biased region" description="Polar residues" evidence="1">
    <location>
        <begin position="65"/>
        <end position="87"/>
    </location>
</feature>
<dbReference type="AlphaFoldDB" id="A0A6I3KM22"/>
<sequence>MSASRRPITQASHKLDERSCHRIILGAAIYKLSMASGSDIILGVARAADSVKHREAASRLEMMSGQASGAANPSAQPGDPASSSGWSTDVRHAGAAPSRSARVISSSSSKDGPEQKQDVHVQFEALLLQNMIEAMLPKDTEALMGSGTAGNIWKSMLAEKIAAEIARTGTLGIAKQLASGPTASSAAAPSAQSKVDET</sequence>
<evidence type="ECO:0000259" key="2">
    <source>
        <dbReference type="Pfam" id="PF10135"/>
    </source>
</evidence>
<feature type="region of interest" description="Disordered" evidence="1">
    <location>
        <begin position="62"/>
        <end position="117"/>
    </location>
</feature>
<proteinExistence type="predicted"/>
<protein>
    <recommendedName>
        <fullName evidence="2">Flagellar protein FlgJ N-terminal domain-containing protein</fullName>
    </recommendedName>
</protein>
<keyword evidence="4" id="KW-1185">Reference proteome</keyword>
<dbReference type="InterPro" id="IPR019301">
    <property type="entry name" value="Flagellar_prot_FlgJ_N"/>
</dbReference>
<organism evidence="3 4">
    <name type="scientific">Hyphomicrobium album</name>
    <dbReference type="NCBI Taxonomy" id="2665159"/>
    <lineage>
        <taxon>Bacteria</taxon>
        <taxon>Pseudomonadati</taxon>
        <taxon>Pseudomonadota</taxon>
        <taxon>Alphaproteobacteria</taxon>
        <taxon>Hyphomicrobiales</taxon>
        <taxon>Hyphomicrobiaceae</taxon>
        <taxon>Hyphomicrobium</taxon>
    </lineage>
</organism>
<evidence type="ECO:0000256" key="1">
    <source>
        <dbReference type="SAM" id="MobiDB-lite"/>
    </source>
</evidence>
<comment type="caution">
    <text evidence="3">The sequence shown here is derived from an EMBL/GenBank/DDBJ whole genome shotgun (WGS) entry which is preliminary data.</text>
</comment>
<dbReference type="Pfam" id="PF10135">
    <property type="entry name" value="Rod-binding"/>
    <property type="match status" value="1"/>
</dbReference>
<reference evidence="3 4" key="1">
    <citation type="submission" date="2019-11" db="EMBL/GenBank/DDBJ databases">
        <title>Identification of a novel strain.</title>
        <authorList>
            <person name="Xu Q."/>
            <person name="Wang G."/>
        </authorList>
    </citation>
    <scope>NUCLEOTIDE SEQUENCE [LARGE SCALE GENOMIC DNA]</scope>
    <source>
        <strain evidence="4">xq</strain>
    </source>
</reference>